<dbReference type="EMBL" id="UINC01167345">
    <property type="protein sequence ID" value="SVD69806.1"/>
    <property type="molecule type" value="Genomic_DNA"/>
</dbReference>
<accession>A0A382XF48</accession>
<sequence>MKNFILTVILCFPLVLIAQESSDRNRADARSRYEKIRQYTAAAVERGDITEEEGRERMLAARKRLFKDRNRRRNDDQVSDTGSGIDEHYARLGISDMSRVKNLFKENGMTESQMDLVLRMMIRVIHTVNTEGDEFQLGKRFTHYFENDVGLTGEQVQLVERVSKRLAGRSR</sequence>
<evidence type="ECO:0000313" key="1">
    <source>
        <dbReference type="EMBL" id="SVD69806.1"/>
    </source>
</evidence>
<proteinExistence type="predicted"/>
<protein>
    <submittedName>
        <fullName evidence="1">Uncharacterized protein</fullName>
    </submittedName>
</protein>
<reference evidence="1" key="1">
    <citation type="submission" date="2018-05" db="EMBL/GenBank/DDBJ databases">
        <authorList>
            <person name="Lanie J.A."/>
            <person name="Ng W.-L."/>
            <person name="Kazmierczak K.M."/>
            <person name="Andrzejewski T.M."/>
            <person name="Davidsen T.M."/>
            <person name="Wayne K.J."/>
            <person name="Tettelin H."/>
            <person name="Glass J.I."/>
            <person name="Rusch D."/>
            <person name="Podicherti R."/>
            <person name="Tsui H.-C.T."/>
            <person name="Winkler M.E."/>
        </authorList>
    </citation>
    <scope>NUCLEOTIDE SEQUENCE</scope>
</reference>
<name>A0A382XF48_9ZZZZ</name>
<gene>
    <name evidence="1" type="ORF">METZ01_LOCUS422660</name>
</gene>
<dbReference type="AlphaFoldDB" id="A0A382XF48"/>
<organism evidence="1">
    <name type="scientific">marine metagenome</name>
    <dbReference type="NCBI Taxonomy" id="408172"/>
    <lineage>
        <taxon>unclassified sequences</taxon>
        <taxon>metagenomes</taxon>
        <taxon>ecological metagenomes</taxon>
    </lineage>
</organism>